<evidence type="ECO:0000313" key="3">
    <source>
        <dbReference type="Proteomes" id="UP001642409"/>
    </source>
</evidence>
<dbReference type="AlphaFoldDB" id="A0AA86NAK9"/>
<sequence>MLIYIICSVSLLNHQQVLQNKIRNVTPTNICTSQLLRNQLINFCIKEHYLQAKNHTGIISHSTVGALHHSIYTEITNNVQLNLTYFLTKLPSFALFGLTFSIQITNSNISVKLRQQVFHGALICLICNTNASASDFTFVASGYNISSFILSSNQILNINQSLLQSRLQGITVGGLLVISNQLLLSLNSCNISGYQLNKIISGSVIAYIQNTITMQITDVNICSNIDKFYQGESLIQISGFFVELCDICRLAFYTYGLCADSLELSEFVNNSLVCLSPFQFDGQQCTCINGLVINGSNCVDILNSVNILIIAQQDYIIEVENLISRTEAVENETSNLYISQEVTLSQVQNLKDLNNVIQNYVDANFSFLEQQIGIMYNNLDTIILQNSTILHLSIFSNFSTLNSSIMAQIIQLDSLNQSIISLNEVIISQDSVNSQLIDDASSLNSSIAVTNQIINQQEDAISTLRFQVACLNIGLFFDNLCTYNYSVSLDETQVCAQFVFVQIFDFTQITNQVSSSNFSSGFVFSSSTIIKNAFINVSDGVYSIAQPLFQSQNAFNSIKIQIGTQFVDGGSLLTTSSSITMYQMNVVSKFGSQITVNSQENARVLQSNLCLY</sequence>
<proteinExistence type="predicted"/>
<name>A0AA86NAK9_9EUKA</name>
<accession>A0AA86NAK9</accession>
<reference evidence="1" key="1">
    <citation type="submission" date="2023-06" db="EMBL/GenBank/DDBJ databases">
        <authorList>
            <person name="Kurt Z."/>
        </authorList>
    </citation>
    <scope>NUCLEOTIDE SEQUENCE</scope>
</reference>
<protein>
    <submittedName>
        <fullName evidence="2">Hypothetical_protein</fullName>
    </submittedName>
</protein>
<evidence type="ECO:0000313" key="2">
    <source>
        <dbReference type="EMBL" id="CAL6075804.1"/>
    </source>
</evidence>
<reference evidence="2 3" key="2">
    <citation type="submission" date="2024-07" db="EMBL/GenBank/DDBJ databases">
        <authorList>
            <person name="Akdeniz Z."/>
        </authorList>
    </citation>
    <scope>NUCLEOTIDE SEQUENCE [LARGE SCALE GENOMIC DNA]</scope>
</reference>
<evidence type="ECO:0000313" key="1">
    <source>
        <dbReference type="EMBL" id="CAI9915878.1"/>
    </source>
</evidence>
<gene>
    <name evidence="1" type="ORF">HINF_LOCUS3523</name>
    <name evidence="2" type="ORF">HINF_LOCUS57384</name>
</gene>
<dbReference type="Proteomes" id="UP001642409">
    <property type="component" value="Unassembled WGS sequence"/>
</dbReference>
<keyword evidence="3" id="KW-1185">Reference proteome</keyword>
<dbReference type="EMBL" id="CAXDID020000316">
    <property type="protein sequence ID" value="CAL6075804.1"/>
    <property type="molecule type" value="Genomic_DNA"/>
</dbReference>
<organism evidence="1">
    <name type="scientific">Hexamita inflata</name>
    <dbReference type="NCBI Taxonomy" id="28002"/>
    <lineage>
        <taxon>Eukaryota</taxon>
        <taxon>Metamonada</taxon>
        <taxon>Diplomonadida</taxon>
        <taxon>Hexamitidae</taxon>
        <taxon>Hexamitinae</taxon>
        <taxon>Hexamita</taxon>
    </lineage>
</organism>
<dbReference type="EMBL" id="CATOUU010000082">
    <property type="protein sequence ID" value="CAI9915878.1"/>
    <property type="molecule type" value="Genomic_DNA"/>
</dbReference>
<comment type="caution">
    <text evidence="1">The sequence shown here is derived from an EMBL/GenBank/DDBJ whole genome shotgun (WGS) entry which is preliminary data.</text>
</comment>